<organism evidence="2 3">
    <name type="scientific">Triplophysa tibetana</name>
    <dbReference type="NCBI Taxonomy" id="1572043"/>
    <lineage>
        <taxon>Eukaryota</taxon>
        <taxon>Metazoa</taxon>
        <taxon>Chordata</taxon>
        <taxon>Craniata</taxon>
        <taxon>Vertebrata</taxon>
        <taxon>Euteleostomi</taxon>
        <taxon>Actinopterygii</taxon>
        <taxon>Neopterygii</taxon>
        <taxon>Teleostei</taxon>
        <taxon>Ostariophysi</taxon>
        <taxon>Cypriniformes</taxon>
        <taxon>Nemacheilidae</taxon>
        <taxon>Triplophysa</taxon>
    </lineage>
</organism>
<evidence type="ECO:0000313" key="3">
    <source>
        <dbReference type="Proteomes" id="UP000324632"/>
    </source>
</evidence>
<proteinExistence type="predicted"/>
<sequence length="337" mass="37204">MTFKGAGRNFPLLVSEGVRDHMCIRVMCSYKLMIPHRLDTAMCTGHPLAARWGQFSNKDSQETEGEPWETEGVPRWGETAHVVPESLLAHLPPVPSWRLGPVEIEPEGTESPGQWQPGRGLPVQSTAGGSSNSDLTPGIVPVDHLPDYIPKPKGTQQPLLRWREVLSEAAVKNHLQLCFTKIGLLCHRRELPVPVITLTEPKHERKKRANLVPLHYGGLREEDWAPLPLHFPLLLPQQRLLQCSPILFPEAAVASPTSAPAGNKLYSALTQQHRSQKSILSSFTSAAAVLASVETSPLPQGHYSLSYVRSLRSLHLYLALPSSVAPPEPFLYSTLLQ</sequence>
<protein>
    <submittedName>
        <fullName evidence="2">Uncharacterized protein</fullName>
    </submittedName>
</protein>
<dbReference type="AlphaFoldDB" id="A0A5A9PRD2"/>
<evidence type="ECO:0000256" key="1">
    <source>
        <dbReference type="SAM" id="MobiDB-lite"/>
    </source>
</evidence>
<dbReference type="Proteomes" id="UP000324632">
    <property type="component" value="Chromosome 3"/>
</dbReference>
<dbReference type="EMBL" id="SOYY01000003">
    <property type="protein sequence ID" value="KAA0723327.1"/>
    <property type="molecule type" value="Genomic_DNA"/>
</dbReference>
<keyword evidence="3" id="KW-1185">Reference proteome</keyword>
<name>A0A5A9PRD2_9TELE</name>
<gene>
    <name evidence="2" type="ORF">E1301_Tti005446</name>
</gene>
<feature type="compositionally biased region" description="Polar residues" evidence="1">
    <location>
        <begin position="123"/>
        <end position="135"/>
    </location>
</feature>
<accession>A0A5A9PRD2</accession>
<feature type="region of interest" description="Disordered" evidence="1">
    <location>
        <begin position="105"/>
        <end position="136"/>
    </location>
</feature>
<reference evidence="2 3" key="1">
    <citation type="journal article" date="2019" name="Mol. Ecol. Resour.">
        <title>Chromosome-level genome assembly of Triplophysa tibetana, a fish adapted to the harsh high-altitude environment of the Tibetan Plateau.</title>
        <authorList>
            <person name="Yang X."/>
            <person name="Liu H."/>
            <person name="Ma Z."/>
            <person name="Zou Y."/>
            <person name="Zou M."/>
            <person name="Mao Y."/>
            <person name="Li X."/>
            <person name="Wang H."/>
            <person name="Chen T."/>
            <person name="Wang W."/>
            <person name="Yang R."/>
        </authorList>
    </citation>
    <scope>NUCLEOTIDE SEQUENCE [LARGE SCALE GENOMIC DNA]</scope>
    <source>
        <strain evidence="2">TTIB1903HZAU</strain>
        <tissue evidence="2">Muscle</tissue>
    </source>
</reference>
<comment type="caution">
    <text evidence="2">The sequence shown here is derived from an EMBL/GenBank/DDBJ whole genome shotgun (WGS) entry which is preliminary data.</text>
</comment>
<evidence type="ECO:0000313" key="2">
    <source>
        <dbReference type="EMBL" id="KAA0723327.1"/>
    </source>
</evidence>